<dbReference type="GO" id="GO:0005739">
    <property type="term" value="C:mitochondrion"/>
    <property type="evidence" value="ECO:0007669"/>
    <property type="project" value="UniProtKB-ARBA"/>
</dbReference>
<comment type="similarity">
    <text evidence="1">Belongs to the RMD1/sif2 family.</text>
</comment>
<organism evidence="5 6">
    <name type="scientific">Rhypophila decipiens</name>
    <dbReference type="NCBI Taxonomy" id="261697"/>
    <lineage>
        <taxon>Eukaryota</taxon>
        <taxon>Fungi</taxon>
        <taxon>Dikarya</taxon>
        <taxon>Ascomycota</taxon>
        <taxon>Pezizomycotina</taxon>
        <taxon>Sordariomycetes</taxon>
        <taxon>Sordariomycetidae</taxon>
        <taxon>Sordariales</taxon>
        <taxon>Naviculisporaceae</taxon>
        <taxon>Rhypophila</taxon>
    </lineage>
</organism>
<dbReference type="InterPro" id="IPR003734">
    <property type="entry name" value="DUF155"/>
</dbReference>
<evidence type="ECO:0000313" key="6">
    <source>
        <dbReference type="Proteomes" id="UP001301769"/>
    </source>
</evidence>
<evidence type="ECO:0000259" key="4">
    <source>
        <dbReference type="Pfam" id="PF02582"/>
    </source>
</evidence>
<keyword evidence="6" id="KW-1185">Reference proteome</keyword>
<accession>A0AAN7BCD3</accession>
<feature type="region of interest" description="Disordered" evidence="2">
    <location>
        <begin position="110"/>
        <end position="141"/>
    </location>
</feature>
<evidence type="ECO:0000256" key="3">
    <source>
        <dbReference type="SAM" id="Phobius"/>
    </source>
</evidence>
<dbReference type="AlphaFoldDB" id="A0AAN7BCD3"/>
<proteinExistence type="inferred from homology"/>
<name>A0AAN7BCD3_9PEZI</name>
<dbReference type="Proteomes" id="UP001301769">
    <property type="component" value="Unassembled WGS sequence"/>
</dbReference>
<keyword evidence="3" id="KW-1133">Transmembrane helix</keyword>
<keyword evidence="3" id="KW-0472">Membrane</keyword>
<evidence type="ECO:0000256" key="2">
    <source>
        <dbReference type="SAM" id="MobiDB-lite"/>
    </source>
</evidence>
<comment type="caution">
    <text evidence="5">The sequence shown here is derived from an EMBL/GenBank/DDBJ whole genome shotgun (WGS) entry which is preliminary data.</text>
</comment>
<dbReference type="InterPro" id="IPR051624">
    <property type="entry name" value="RMD1/Sad1-interacting"/>
</dbReference>
<dbReference type="PANTHER" id="PTHR16255:SF4">
    <property type="entry name" value="SPORULATION PROTEIN RMD8"/>
    <property type="match status" value="1"/>
</dbReference>
<dbReference type="PANTHER" id="PTHR16255">
    <property type="entry name" value="REQUIRED FOR MEIOTIC NUCLEAR DIVISION PROTEIN 1 HOMOLOG"/>
    <property type="match status" value="1"/>
</dbReference>
<dbReference type="Pfam" id="PF02582">
    <property type="entry name" value="DUF155"/>
    <property type="match status" value="1"/>
</dbReference>
<feature type="compositionally biased region" description="Acidic residues" evidence="2">
    <location>
        <begin position="112"/>
        <end position="124"/>
    </location>
</feature>
<protein>
    <submittedName>
        <fullName evidence="5">Sporulation protein RMD8</fullName>
    </submittedName>
</protein>
<keyword evidence="3" id="KW-0812">Transmembrane</keyword>
<sequence>MASSKRGPSVLVTDARQRPSIRGPQRSGGGPNQGRMPTMPYISVDSVLQFTSDIPSGQPRMPPGQRPTNRAAAVRRMSQGGLPTLASARTGQQNVPSRTTKISEKLVLLPETPDEQDDDSPTEEDMARAASRLRAEAEENRPLKDEELDVLKKRGGIRGKSYAERLPKMQRGDKVARVTAYCTAQAFKMKATAEFLRTKHEAKTKLYDDCLYTVYHLPLLPGTDGYRLRSRPILKTPGTGKTVLDLEIERSERRDHHEGYTDEFAYSVQGPDSELNNGELFPRPSESNPTEQPAGPMIDTETLAINPINRLVPDVKHFAEMFVFSYGVVVFWNFTENQEKDILADLTFAENDIGTSLATRPLDQSDFETEEFHFEYSADVKRPRVFNDMITLLPRSDHMIKLTISHAIAQSTKLCFFEERMSETMLDAEHVPKRLALTGELNMTRAEIVRILGRLFKSRVDINLSSNILDVPNFFWESEPMLHPLYVAIRDYLEIDPRIKVLNERCRVFLDLAEILSDSVADAKMSYITWIIIILIIISIIVTVTEVFLRVAILSAEKGKNGAVGGPGNVIGGGDGDESAIQLDLRMKRSIGMNENLTLEDLRLWSQALSEREKAAVCGGDIVGRTFAGI</sequence>
<evidence type="ECO:0000313" key="5">
    <source>
        <dbReference type="EMBL" id="KAK4218167.1"/>
    </source>
</evidence>
<gene>
    <name evidence="5" type="ORF">QBC37DRAFT_478952</name>
</gene>
<reference evidence="5" key="2">
    <citation type="submission" date="2023-05" db="EMBL/GenBank/DDBJ databases">
        <authorList>
            <consortium name="Lawrence Berkeley National Laboratory"/>
            <person name="Steindorff A."/>
            <person name="Hensen N."/>
            <person name="Bonometti L."/>
            <person name="Westerberg I."/>
            <person name="Brannstrom I.O."/>
            <person name="Guillou S."/>
            <person name="Cros-Aarteil S."/>
            <person name="Calhoun S."/>
            <person name="Haridas S."/>
            <person name="Kuo A."/>
            <person name="Mondo S."/>
            <person name="Pangilinan J."/>
            <person name="Riley R."/>
            <person name="Labutti K."/>
            <person name="Andreopoulos B."/>
            <person name="Lipzen A."/>
            <person name="Chen C."/>
            <person name="Yanf M."/>
            <person name="Daum C."/>
            <person name="Ng V."/>
            <person name="Clum A."/>
            <person name="Ohm R."/>
            <person name="Martin F."/>
            <person name="Silar P."/>
            <person name="Natvig D."/>
            <person name="Lalanne C."/>
            <person name="Gautier V."/>
            <person name="Ament-Velasquez S.L."/>
            <person name="Kruys A."/>
            <person name="Hutchinson M.I."/>
            <person name="Powell A.J."/>
            <person name="Barry K."/>
            <person name="Miller A.N."/>
            <person name="Grigoriev I.V."/>
            <person name="Debuchy R."/>
            <person name="Gladieux P."/>
            <person name="Thoren M.H."/>
            <person name="Johannesson H."/>
        </authorList>
    </citation>
    <scope>NUCLEOTIDE SEQUENCE</scope>
    <source>
        <strain evidence="5">PSN293</strain>
    </source>
</reference>
<feature type="transmembrane region" description="Helical" evidence="3">
    <location>
        <begin position="527"/>
        <end position="549"/>
    </location>
</feature>
<evidence type="ECO:0000256" key="1">
    <source>
        <dbReference type="ARBA" id="ARBA00008306"/>
    </source>
</evidence>
<dbReference type="EMBL" id="MU858054">
    <property type="protein sequence ID" value="KAK4218167.1"/>
    <property type="molecule type" value="Genomic_DNA"/>
</dbReference>
<feature type="domain" description="DUF155" evidence="4">
    <location>
        <begin position="321"/>
        <end position="503"/>
    </location>
</feature>
<feature type="region of interest" description="Disordered" evidence="2">
    <location>
        <begin position="1"/>
        <end position="73"/>
    </location>
</feature>
<feature type="compositionally biased region" description="Polar residues" evidence="2">
    <location>
        <begin position="46"/>
        <end position="55"/>
    </location>
</feature>
<reference evidence="5" key="1">
    <citation type="journal article" date="2023" name="Mol. Phylogenet. Evol.">
        <title>Genome-scale phylogeny and comparative genomics of the fungal order Sordariales.</title>
        <authorList>
            <person name="Hensen N."/>
            <person name="Bonometti L."/>
            <person name="Westerberg I."/>
            <person name="Brannstrom I.O."/>
            <person name="Guillou S."/>
            <person name="Cros-Aarteil S."/>
            <person name="Calhoun S."/>
            <person name="Haridas S."/>
            <person name="Kuo A."/>
            <person name="Mondo S."/>
            <person name="Pangilinan J."/>
            <person name="Riley R."/>
            <person name="LaButti K."/>
            <person name="Andreopoulos B."/>
            <person name="Lipzen A."/>
            <person name="Chen C."/>
            <person name="Yan M."/>
            <person name="Daum C."/>
            <person name="Ng V."/>
            <person name="Clum A."/>
            <person name="Steindorff A."/>
            <person name="Ohm R.A."/>
            <person name="Martin F."/>
            <person name="Silar P."/>
            <person name="Natvig D.O."/>
            <person name="Lalanne C."/>
            <person name="Gautier V."/>
            <person name="Ament-Velasquez S.L."/>
            <person name="Kruys A."/>
            <person name="Hutchinson M.I."/>
            <person name="Powell A.J."/>
            <person name="Barry K."/>
            <person name="Miller A.N."/>
            <person name="Grigoriev I.V."/>
            <person name="Debuchy R."/>
            <person name="Gladieux P."/>
            <person name="Hiltunen Thoren M."/>
            <person name="Johannesson H."/>
        </authorList>
    </citation>
    <scope>NUCLEOTIDE SEQUENCE</scope>
    <source>
        <strain evidence="5">PSN293</strain>
    </source>
</reference>